<gene>
    <name evidence="1" type="ORF">PR048_001375</name>
</gene>
<dbReference type="Proteomes" id="UP001159363">
    <property type="component" value="Chromosome 1"/>
</dbReference>
<accession>A0ABQ9IIJ7</accession>
<sequence>MPKKKRMWVHPCVNARLLKGAFVTSFMELREDENKFFNYFRLSVKSFYELVVKFEDRIKLEDTKLRVAITPAEMLVRRAHNSIRIRRKFCLLVWYGNRLEILVEGWLGYAMDLELTSPESCQRGPRS</sequence>
<proteinExistence type="predicted"/>
<organism evidence="1 2">
    <name type="scientific">Dryococelus australis</name>
    <dbReference type="NCBI Taxonomy" id="614101"/>
    <lineage>
        <taxon>Eukaryota</taxon>
        <taxon>Metazoa</taxon>
        <taxon>Ecdysozoa</taxon>
        <taxon>Arthropoda</taxon>
        <taxon>Hexapoda</taxon>
        <taxon>Insecta</taxon>
        <taxon>Pterygota</taxon>
        <taxon>Neoptera</taxon>
        <taxon>Polyneoptera</taxon>
        <taxon>Phasmatodea</taxon>
        <taxon>Verophasmatodea</taxon>
        <taxon>Anareolatae</taxon>
        <taxon>Phasmatidae</taxon>
        <taxon>Eurycanthinae</taxon>
        <taxon>Dryococelus</taxon>
    </lineage>
</organism>
<comment type="caution">
    <text evidence="1">The sequence shown here is derived from an EMBL/GenBank/DDBJ whole genome shotgun (WGS) entry which is preliminary data.</text>
</comment>
<keyword evidence="2" id="KW-1185">Reference proteome</keyword>
<reference evidence="1 2" key="1">
    <citation type="submission" date="2023-02" db="EMBL/GenBank/DDBJ databases">
        <title>LHISI_Scaffold_Assembly.</title>
        <authorList>
            <person name="Stuart O.P."/>
            <person name="Cleave R."/>
            <person name="Magrath M.J.L."/>
            <person name="Mikheyev A.S."/>
        </authorList>
    </citation>
    <scope>NUCLEOTIDE SEQUENCE [LARGE SCALE GENOMIC DNA]</scope>
    <source>
        <strain evidence="1">Daus_M_001</strain>
        <tissue evidence="1">Leg muscle</tissue>
    </source>
</reference>
<evidence type="ECO:0000313" key="1">
    <source>
        <dbReference type="EMBL" id="KAJ8896034.1"/>
    </source>
</evidence>
<name>A0ABQ9IIJ7_9NEOP</name>
<protein>
    <submittedName>
        <fullName evidence="1">Uncharacterized protein</fullName>
    </submittedName>
</protein>
<dbReference type="EMBL" id="JARBHB010000001">
    <property type="protein sequence ID" value="KAJ8896034.1"/>
    <property type="molecule type" value="Genomic_DNA"/>
</dbReference>
<evidence type="ECO:0000313" key="2">
    <source>
        <dbReference type="Proteomes" id="UP001159363"/>
    </source>
</evidence>